<evidence type="ECO:0000313" key="3">
    <source>
        <dbReference type="EMBL" id="ALP54820.1"/>
    </source>
</evidence>
<sequence length="106" mass="12113">MSDKISLHSDEDLTVQEARPKLKRPPLYKVILLNDDYTPMEFVVLILESFFSMGREKATQVMLEVHTRGAGICGVFSRDVAETKVNQVNEFARENQHPLKCTMEEA</sequence>
<dbReference type="NCBIfam" id="NF000669">
    <property type="entry name" value="PRK00033.1-2"/>
    <property type="match status" value="1"/>
</dbReference>
<keyword evidence="3" id="KW-0378">Hydrolase</keyword>
<keyword evidence="4" id="KW-1185">Reference proteome</keyword>
<accession>A0A0S2TI77</accession>
<feature type="domain" description="Adaptor protein ClpS core" evidence="2">
    <location>
        <begin position="23"/>
        <end position="102"/>
    </location>
</feature>
<dbReference type="NCBIfam" id="NF000672">
    <property type="entry name" value="PRK00033.1-5"/>
    <property type="match status" value="1"/>
</dbReference>
<evidence type="ECO:0000256" key="1">
    <source>
        <dbReference type="HAMAP-Rule" id="MF_00302"/>
    </source>
</evidence>
<name>A0A0S2TI77_9GAMM</name>
<dbReference type="HAMAP" id="MF_00302">
    <property type="entry name" value="ClpS"/>
    <property type="match status" value="1"/>
</dbReference>
<dbReference type="PANTHER" id="PTHR33473:SF19">
    <property type="entry name" value="ATP-DEPENDENT CLP PROTEASE ADAPTER PROTEIN CLPS"/>
    <property type="match status" value="1"/>
</dbReference>
<organism evidence="3 4">
    <name type="scientific">Candidatus Tenderia electrophaga</name>
    <dbReference type="NCBI Taxonomy" id="1748243"/>
    <lineage>
        <taxon>Bacteria</taxon>
        <taxon>Pseudomonadati</taxon>
        <taxon>Pseudomonadota</taxon>
        <taxon>Gammaproteobacteria</taxon>
        <taxon>Candidatus Tenderiales</taxon>
        <taxon>Candidatus Tenderiaceae</taxon>
        <taxon>Candidatus Tenderia</taxon>
    </lineage>
</organism>
<dbReference type="Gene3D" id="3.30.1390.10">
    <property type="match status" value="1"/>
</dbReference>
<gene>
    <name evidence="1 3" type="primary">clpS</name>
    <name evidence="3" type="ORF">Tel_10110</name>
</gene>
<proteinExistence type="inferred from homology"/>
<dbReference type="EMBL" id="CP013099">
    <property type="protein sequence ID" value="ALP54820.1"/>
    <property type="molecule type" value="Genomic_DNA"/>
</dbReference>
<reference evidence="3" key="1">
    <citation type="submission" date="2015-10" db="EMBL/GenBank/DDBJ databases">
        <title>Description of Candidatus Tenderia electrophaga gen. nov, sp. nov., an Uncultivated Electroautotroph from a Biocathode Enrichment.</title>
        <authorList>
            <person name="Eddie B.J."/>
            <person name="Malanoski A.P."/>
            <person name="Wang Z."/>
            <person name="Hall R.J."/>
            <person name="Oh S.D."/>
            <person name="Heiner C."/>
            <person name="Lin B."/>
            <person name="Strycharz-Glaven S.M."/>
        </authorList>
    </citation>
    <scope>NUCLEOTIDE SEQUENCE [LARGE SCALE GENOMIC DNA]</scope>
    <source>
        <strain evidence="3">NRL1</strain>
    </source>
</reference>
<dbReference type="GO" id="GO:0008233">
    <property type="term" value="F:peptidase activity"/>
    <property type="evidence" value="ECO:0007669"/>
    <property type="project" value="UniProtKB-KW"/>
</dbReference>
<dbReference type="GO" id="GO:0030163">
    <property type="term" value="P:protein catabolic process"/>
    <property type="evidence" value="ECO:0007669"/>
    <property type="project" value="InterPro"/>
</dbReference>
<dbReference type="FunFam" id="3.30.1390.10:FF:000002">
    <property type="entry name" value="ATP-dependent Clp protease adapter protein ClpS"/>
    <property type="match status" value="1"/>
</dbReference>
<dbReference type="InterPro" id="IPR003769">
    <property type="entry name" value="ClpS_core"/>
</dbReference>
<dbReference type="PANTHER" id="PTHR33473">
    <property type="entry name" value="ATP-DEPENDENT CLP PROTEASE ADAPTER PROTEIN CLPS1, CHLOROPLASTIC"/>
    <property type="match status" value="1"/>
</dbReference>
<dbReference type="InterPro" id="IPR022935">
    <property type="entry name" value="ClpS"/>
</dbReference>
<keyword evidence="3" id="KW-0645">Protease</keyword>
<dbReference type="GO" id="GO:0006508">
    <property type="term" value="P:proteolysis"/>
    <property type="evidence" value="ECO:0007669"/>
    <property type="project" value="UniProtKB-UniRule"/>
</dbReference>
<dbReference type="InterPro" id="IPR014719">
    <property type="entry name" value="Ribosomal_bL12_C/ClpS-like"/>
</dbReference>
<comment type="subunit">
    <text evidence="1">Binds to the N-terminal domain of the chaperone ClpA.</text>
</comment>
<dbReference type="AlphaFoldDB" id="A0A0S2TI77"/>
<evidence type="ECO:0000259" key="2">
    <source>
        <dbReference type="Pfam" id="PF02617"/>
    </source>
</evidence>
<protein>
    <recommendedName>
        <fullName evidence="1">ATP-dependent Clp protease adapter protein ClpS</fullName>
    </recommendedName>
</protein>
<comment type="function">
    <text evidence="1">Involved in the modulation of the specificity of the ClpAP-mediated ATP-dependent protein degradation.</text>
</comment>
<dbReference type="STRING" id="1748243.Tel_10110"/>
<comment type="similarity">
    <text evidence="1">Belongs to the ClpS family.</text>
</comment>
<dbReference type="KEGG" id="tee:Tel_10110"/>
<dbReference type="Proteomes" id="UP000055136">
    <property type="component" value="Chromosome"/>
</dbReference>
<dbReference type="SUPFAM" id="SSF54736">
    <property type="entry name" value="ClpS-like"/>
    <property type="match status" value="1"/>
</dbReference>
<evidence type="ECO:0000313" key="4">
    <source>
        <dbReference type="Proteomes" id="UP000055136"/>
    </source>
</evidence>
<dbReference type="Pfam" id="PF02617">
    <property type="entry name" value="ClpS"/>
    <property type="match status" value="1"/>
</dbReference>